<comment type="function">
    <text evidence="11">The coatomer is a cytosolic protein complex that binds to dilysine motifs and reversibly associates with Golgi non-clathrin-coated vesicles, which further mediate biosynthetic protein transport from the ER, via the Golgi up to the trans Golgi network. The coatomer complex is required for budding from Golgi membranes, and is essential for the retrograde Golgi-to-ER transport of dilysine-tagged proteins.</text>
</comment>
<comment type="similarity">
    <text evidence="3 11">Belongs to the COPE family.</text>
</comment>
<evidence type="ECO:0000256" key="3">
    <source>
        <dbReference type="ARBA" id="ARBA00008827"/>
    </source>
</evidence>
<dbReference type="GO" id="GO:0005198">
    <property type="term" value="F:structural molecule activity"/>
    <property type="evidence" value="ECO:0007669"/>
    <property type="project" value="UniProtKB-UniRule"/>
</dbReference>
<keyword evidence="4 11" id="KW-0813">Transport</keyword>
<keyword evidence="5 11" id="KW-0963">Cytoplasm</keyword>
<comment type="subcellular location">
    <subcellularLocation>
        <location evidence="2">Cytoplasmic vesicle</location>
        <location evidence="2">COPI-coated vesicle membrane</location>
        <topology evidence="2">Peripheral membrane protein</topology>
        <orientation evidence="2">Cytoplasmic side</orientation>
    </subcellularLocation>
    <subcellularLocation>
        <location evidence="1">Golgi apparatus membrane</location>
        <topology evidence="1">Peripheral membrane protein</topology>
        <orientation evidence="1">Cytoplasmic side</orientation>
    </subcellularLocation>
</comment>
<organism evidence="12 13">
    <name type="scientific">Arxiozyma heterogenica</name>
    <dbReference type="NCBI Taxonomy" id="278026"/>
    <lineage>
        <taxon>Eukaryota</taxon>
        <taxon>Fungi</taxon>
        <taxon>Dikarya</taxon>
        <taxon>Ascomycota</taxon>
        <taxon>Saccharomycotina</taxon>
        <taxon>Saccharomycetes</taxon>
        <taxon>Saccharomycetales</taxon>
        <taxon>Saccharomycetaceae</taxon>
        <taxon>Arxiozyma</taxon>
    </lineage>
</organism>
<keyword evidence="9 11" id="KW-0472">Membrane</keyword>
<proteinExistence type="inferred from homology"/>
<dbReference type="InterPro" id="IPR006822">
    <property type="entry name" value="Coatomer_esu"/>
</dbReference>
<dbReference type="GO" id="GO:0030126">
    <property type="term" value="C:COPI vesicle coat"/>
    <property type="evidence" value="ECO:0007669"/>
    <property type="project" value="TreeGrafter"/>
</dbReference>
<keyword evidence="8 11" id="KW-0333">Golgi apparatus</keyword>
<evidence type="ECO:0000256" key="10">
    <source>
        <dbReference type="ARBA" id="ARBA00023329"/>
    </source>
</evidence>
<evidence type="ECO:0000256" key="5">
    <source>
        <dbReference type="ARBA" id="ARBA00022490"/>
    </source>
</evidence>
<keyword evidence="13" id="KW-1185">Reference proteome</keyword>
<dbReference type="Proteomes" id="UP001306508">
    <property type="component" value="Unassembled WGS sequence"/>
</dbReference>
<keyword evidence="6 11" id="KW-0931">ER-Golgi transport</keyword>
<dbReference type="Pfam" id="PF04733">
    <property type="entry name" value="Coatomer_E"/>
    <property type="match status" value="1"/>
</dbReference>
<keyword evidence="10 11" id="KW-0968">Cytoplasmic vesicle</keyword>
<dbReference type="PIRSF" id="PIRSF016478">
    <property type="entry name" value="Coatomer_esu"/>
    <property type="match status" value="1"/>
</dbReference>
<evidence type="ECO:0000256" key="8">
    <source>
        <dbReference type="ARBA" id="ARBA00023034"/>
    </source>
</evidence>
<reference evidence="13" key="1">
    <citation type="submission" date="2023-07" db="EMBL/GenBank/DDBJ databases">
        <title>A draft genome of Kazachstania heterogenica Y-27499.</title>
        <authorList>
            <person name="Donic C."/>
            <person name="Kralova J.S."/>
            <person name="Fidel L."/>
            <person name="Ben-Dor S."/>
            <person name="Jung S."/>
        </authorList>
    </citation>
    <scope>NUCLEOTIDE SEQUENCE [LARGE SCALE GENOMIC DNA]</scope>
    <source>
        <strain evidence="13">Y27499</strain>
    </source>
</reference>
<protein>
    <recommendedName>
        <fullName evidence="11">Coatomer subunit epsilon</fullName>
    </recommendedName>
</protein>
<evidence type="ECO:0000256" key="9">
    <source>
        <dbReference type="ARBA" id="ARBA00023136"/>
    </source>
</evidence>
<name>A0AAN7ZXZ1_9SACH</name>
<evidence type="ECO:0000256" key="2">
    <source>
        <dbReference type="ARBA" id="ARBA00004347"/>
    </source>
</evidence>
<evidence type="ECO:0000256" key="1">
    <source>
        <dbReference type="ARBA" id="ARBA00004255"/>
    </source>
</evidence>
<dbReference type="GO" id="GO:0000139">
    <property type="term" value="C:Golgi membrane"/>
    <property type="evidence" value="ECO:0007669"/>
    <property type="project" value="UniProtKB-SubCell"/>
</dbReference>
<dbReference type="GO" id="GO:0006890">
    <property type="term" value="P:retrograde vesicle-mediated transport, Golgi to endoplasmic reticulum"/>
    <property type="evidence" value="ECO:0007669"/>
    <property type="project" value="UniProtKB-UniRule"/>
</dbReference>
<accession>A0AAN7ZXZ1</accession>
<evidence type="ECO:0000256" key="4">
    <source>
        <dbReference type="ARBA" id="ARBA00022448"/>
    </source>
</evidence>
<sequence length="295" mass="33653">MDYFSIKQDYYSGNFSHVLQDIEKQNIEDDTLLFYKLKTLLALKKYELGVCSNNKLGFVFDLYYKYLQSKDISELESNIKMETATPYEINVLASAFAIDGRLDESLEACVYGIDNSELPGVTELLLLAIQVALLDGQVSIAQTMLDNFINSQEDAITSEDELLVNLAESYIKFATNQDTTSSNFYYFEELSQTFPTWKTQLGLMNLHLQQSNIEEAQGIVNVLESDYYSVEQSEAAELYKPHFLANKITLAILTGSEEVDDLKNQLEQLDPNHPLIKNNKRLNTEFDEIVAKYKV</sequence>
<dbReference type="PANTHER" id="PTHR10805">
    <property type="entry name" value="COATOMER SUBUNIT EPSILON"/>
    <property type="match status" value="1"/>
</dbReference>
<gene>
    <name evidence="12" type="ORF">RI543_002725</name>
</gene>
<dbReference type="PANTHER" id="PTHR10805:SF0">
    <property type="entry name" value="COATOMER SUBUNIT EPSILON"/>
    <property type="match status" value="1"/>
</dbReference>
<evidence type="ECO:0000313" key="13">
    <source>
        <dbReference type="Proteomes" id="UP001306508"/>
    </source>
</evidence>
<evidence type="ECO:0000256" key="7">
    <source>
        <dbReference type="ARBA" id="ARBA00022927"/>
    </source>
</evidence>
<dbReference type="GO" id="GO:0006891">
    <property type="term" value="P:intra-Golgi vesicle-mediated transport"/>
    <property type="evidence" value="ECO:0007669"/>
    <property type="project" value="TreeGrafter"/>
</dbReference>
<dbReference type="GO" id="GO:0006888">
    <property type="term" value="P:endoplasmic reticulum to Golgi vesicle-mediated transport"/>
    <property type="evidence" value="ECO:0007669"/>
    <property type="project" value="TreeGrafter"/>
</dbReference>
<dbReference type="GO" id="GO:0015031">
    <property type="term" value="P:protein transport"/>
    <property type="evidence" value="ECO:0007669"/>
    <property type="project" value="UniProtKB-UniRule"/>
</dbReference>
<evidence type="ECO:0000256" key="6">
    <source>
        <dbReference type="ARBA" id="ARBA00022892"/>
    </source>
</evidence>
<dbReference type="AlphaFoldDB" id="A0AAN7ZXZ1"/>
<dbReference type="InterPro" id="IPR011990">
    <property type="entry name" value="TPR-like_helical_dom_sf"/>
</dbReference>
<keyword evidence="7 11" id="KW-0653">Protein transport</keyword>
<dbReference type="EMBL" id="JAWIZZ010000045">
    <property type="protein sequence ID" value="KAK5780181.1"/>
    <property type="molecule type" value="Genomic_DNA"/>
</dbReference>
<evidence type="ECO:0000256" key="11">
    <source>
        <dbReference type="PIRNR" id="PIRNR016478"/>
    </source>
</evidence>
<evidence type="ECO:0000313" key="12">
    <source>
        <dbReference type="EMBL" id="KAK5780181.1"/>
    </source>
</evidence>
<dbReference type="Gene3D" id="1.25.40.10">
    <property type="entry name" value="Tetratricopeptide repeat domain"/>
    <property type="match status" value="1"/>
</dbReference>
<comment type="caution">
    <text evidence="12">The sequence shown here is derived from an EMBL/GenBank/DDBJ whole genome shotgun (WGS) entry which is preliminary data.</text>
</comment>